<evidence type="ECO:0000259" key="1">
    <source>
        <dbReference type="PROSITE" id="PS51406"/>
    </source>
</evidence>
<dbReference type="InterPro" id="IPR002181">
    <property type="entry name" value="Fibrinogen_a/b/g_C_dom"/>
</dbReference>
<evidence type="ECO:0000313" key="2">
    <source>
        <dbReference type="EMBL" id="CAC5416570.1"/>
    </source>
</evidence>
<dbReference type="PANTHER" id="PTHR19143">
    <property type="entry name" value="FIBRINOGEN/TENASCIN/ANGIOPOEITIN"/>
    <property type="match status" value="1"/>
</dbReference>
<dbReference type="GO" id="GO:0005615">
    <property type="term" value="C:extracellular space"/>
    <property type="evidence" value="ECO:0007669"/>
    <property type="project" value="TreeGrafter"/>
</dbReference>
<feature type="domain" description="Fibrinogen C-terminal" evidence="1">
    <location>
        <begin position="1"/>
        <end position="154"/>
    </location>
</feature>
<accession>A0A6J8E829</accession>
<organism evidence="2 3">
    <name type="scientific">Mytilus coruscus</name>
    <name type="common">Sea mussel</name>
    <dbReference type="NCBI Taxonomy" id="42192"/>
    <lineage>
        <taxon>Eukaryota</taxon>
        <taxon>Metazoa</taxon>
        <taxon>Spiralia</taxon>
        <taxon>Lophotrochozoa</taxon>
        <taxon>Mollusca</taxon>
        <taxon>Bivalvia</taxon>
        <taxon>Autobranchia</taxon>
        <taxon>Pteriomorphia</taxon>
        <taxon>Mytilida</taxon>
        <taxon>Mytiloidea</taxon>
        <taxon>Mytilidae</taxon>
        <taxon>Mytilinae</taxon>
        <taxon>Mytilus</taxon>
    </lineage>
</organism>
<dbReference type="SMART" id="SM00186">
    <property type="entry name" value="FBG"/>
    <property type="match status" value="1"/>
</dbReference>
<gene>
    <name evidence="2" type="ORF">MCOR_49170</name>
</gene>
<sequence length="155" mass="18022">MFLPFSSLVGETTQEPGNEYLHSLTSQENYEMRIDLIDFDGNTAFAEYKEFAIGDESSKFKLIVNEYHGTAGNRMEHHKSHGFSTKDSDNDNYIGHCATDYPGVWWFNKCVTADLKSQYFLKTPDAQHRGVYWRAWKRANYSLKKSLMMIRRVSI</sequence>
<dbReference type="Proteomes" id="UP000507470">
    <property type="component" value="Unassembled WGS sequence"/>
</dbReference>
<name>A0A6J8E829_MYTCO</name>
<dbReference type="InterPro" id="IPR036056">
    <property type="entry name" value="Fibrinogen-like_C"/>
</dbReference>
<keyword evidence="3" id="KW-1185">Reference proteome</keyword>
<dbReference type="SUPFAM" id="SSF56496">
    <property type="entry name" value="Fibrinogen C-terminal domain-like"/>
    <property type="match status" value="1"/>
</dbReference>
<dbReference type="OrthoDB" id="6144964at2759"/>
<dbReference type="InterPro" id="IPR050373">
    <property type="entry name" value="Fibrinogen_C-term_domain"/>
</dbReference>
<dbReference type="EMBL" id="CACVKT020008662">
    <property type="protein sequence ID" value="CAC5416570.1"/>
    <property type="molecule type" value="Genomic_DNA"/>
</dbReference>
<dbReference type="PROSITE" id="PS51406">
    <property type="entry name" value="FIBRINOGEN_C_2"/>
    <property type="match status" value="1"/>
</dbReference>
<proteinExistence type="predicted"/>
<dbReference type="Pfam" id="PF00147">
    <property type="entry name" value="Fibrinogen_C"/>
    <property type="match status" value="1"/>
</dbReference>
<reference evidence="2 3" key="1">
    <citation type="submission" date="2020-06" db="EMBL/GenBank/DDBJ databases">
        <authorList>
            <person name="Li R."/>
            <person name="Bekaert M."/>
        </authorList>
    </citation>
    <scope>NUCLEOTIDE SEQUENCE [LARGE SCALE GENOMIC DNA]</scope>
    <source>
        <strain evidence="3">wild</strain>
    </source>
</reference>
<dbReference type="Gene3D" id="3.90.215.10">
    <property type="entry name" value="Gamma Fibrinogen, chain A, domain 1"/>
    <property type="match status" value="1"/>
</dbReference>
<dbReference type="InterPro" id="IPR014716">
    <property type="entry name" value="Fibrinogen_a/b/g_C_1"/>
</dbReference>
<protein>
    <submittedName>
        <fullName evidence="2">Ficolin-1,Ficolin-2</fullName>
    </submittedName>
</protein>
<dbReference type="AlphaFoldDB" id="A0A6J8E829"/>
<evidence type="ECO:0000313" key="3">
    <source>
        <dbReference type="Proteomes" id="UP000507470"/>
    </source>
</evidence>